<dbReference type="EMBL" id="AZBU02000001">
    <property type="protein sequence ID" value="TMS35337.1"/>
    <property type="molecule type" value="Genomic_DNA"/>
</dbReference>
<accession>A0A4U8UT34</accession>
<keyword evidence="3" id="KW-1185">Reference proteome</keyword>
<reference evidence="2 3" key="1">
    <citation type="journal article" date="2015" name="Genome Biol.">
        <title>Comparative genomics of Steinernema reveals deeply conserved gene regulatory networks.</title>
        <authorList>
            <person name="Dillman A.R."/>
            <person name="Macchietto M."/>
            <person name="Porter C.F."/>
            <person name="Rogers A."/>
            <person name="Williams B."/>
            <person name="Antoshechkin I."/>
            <person name="Lee M.M."/>
            <person name="Goodwin Z."/>
            <person name="Lu X."/>
            <person name="Lewis E.E."/>
            <person name="Goodrich-Blair H."/>
            <person name="Stock S.P."/>
            <person name="Adams B.J."/>
            <person name="Sternberg P.W."/>
            <person name="Mortazavi A."/>
        </authorList>
    </citation>
    <scope>NUCLEOTIDE SEQUENCE [LARGE SCALE GENOMIC DNA]</scope>
    <source>
        <strain evidence="2 3">ALL</strain>
    </source>
</reference>
<keyword evidence="1" id="KW-1133">Transmembrane helix</keyword>
<name>A0A4U8UT34_STECR</name>
<organism evidence="2 3">
    <name type="scientific">Steinernema carpocapsae</name>
    <name type="common">Entomopathogenic nematode</name>
    <dbReference type="NCBI Taxonomy" id="34508"/>
    <lineage>
        <taxon>Eukaryota</taxon>
        <taxon>Metazoa</taxon>
        <taxon>Ecdysozoa</taxon>
        <taxon>Nematoda</taxon>
        <taxon>Chromadorea</taxon>
        <taxon>Rhabditida</taxon>
        <taxon>Tylenchina</taxon>
        <taxon>Panagrolaimomorpha</taxon>
        <taxon>Strongyloidoidea</taxon>
        <taxon>Steinernematidae</taxon>
        <taxon>Steinernema</taxon>
    </lineage>
</organism>
<reference evidence="2 3" key="2">
    <citation type="journal article" date="2019" name="G3 (Bethesda)">
        <title>Hybrid Assembly of the Genome of the Entomopathogenic Nematode Steinernema carpocapsae Identifies the X-Chromosome.</title>
        <authorList>
            <person name="Serra L."/>
            <person name="Macchietto M."/>
            <person name="Macias-Munoz A."/>
            <person name="McGill C.J."/>
            <person name="Rodriguez I.M."/>
            <person name="Rodriguez B."/>
            <person name="Murad R."/>
            <person name="Mortazavi A."/>
        </authorList>
    </citation>
    <scope>NUCLEOTIDE SEQUENCE [LARGE SCALE GENOMIC DNA]</scope>
    <source>
        <strain evidence="2 3">ALL</strain>
    </source>
</reference>
<protein>
    <submittedName>
        <fullName evidence="2">Uncharacterized protein</fullName>
    </submittedName>
</protein>
<dbReference type="OrthoDB" id="5803677at2759"/>
<gene>
    <name evidence="2" type="ORF">L596_002762</name>
</gene>
<keyword evidence="1" id="KW-0472">Membrane</keyword>
<sequence>MFVKVNKNIGTCDELSERETMQQQHYRSQNADLDELGCPKAAVISKMQTGEVVTLMLGIFAILMTITIVVYYRYCKKNLFRKCLTTVKPHLARNLSPLISTRPAEPSKCTRGTFQGEHTETLRRRLYIPPPLLLNFIPSVGPQSYFTMSKRKAIYVIINLYIHLEHFSLPIWLQGTVLAVRHELECKPVKENEEKRVCTKGDRF</sequence>
<keyword evidence="1" id="KW-0812">Transmembrane</keyword>
<proteinExistence type="predicted"/>
<evidence type="ECO:0000256" key="1">
    <source>
        <dbReference type="SAM" id="Phobius"/>
    </source>
</evidence>
<feature type="transmembrane region" description="Helical" evidence="1">
    <location>
        <begin position="52"/>
        <end position="72"/>
    </location>
</feature>
<dbReference type="Proteomes" id="UP000298663">
    <property type="component" value="Chromosome X"/>
</dbReference>
<evidence type="ECO:0000313" key="2">
    <source>
        <dbReference type="EMBL" id="TMS35337.1"/>
    </source>
</evidence>
<comment type="caution">
    <text evidence="2">The sequence shown here is derived from an EMBL/GenBank/DDBJ whole genome shotgun (WGS) entry which is preliminary data.</text>
</comment>
<evidence type="ECO:0000313" key="3">
    <source>
        <dbReference type="Proteomes" id="UP000298663"/>
    </source>
</evidence>
<dbReference type="EMBL" id="CM016762">
    <property type="protein sequence ID" value="TMS35337.1"/>
    <property type="molecule type" value="Genomic_DNA"/>
</dbReference>
<dbReference type="AlphaFoldDB" id="A0A4U8UT34"/>